<name>A0A382JNH6_9ZZZZ</name>
<comment type="similarity">
    <text evidence="1">Belongs to the GTP-binding SRP family.</text>
</comment>
<dbReference type="Pfam" id="PF00448">
    <property type="entry name" value="SRP54"/>
    <property type="match status" value="1"/>
</dbReference>
<dbReference type="PANTHER" id="PTHR43134:SF1">
    <property type="entry name" value="SIGNAL RECOGNITION PARTICLE RECEPTOR SUBUNIT ALPHA"/>
    <property type="match status" value="1"/>
</dbReference>
<keyword evidence="3" id="KW-0342">GTP-binding</keyword>
<dbReference type="GO" id="GO:0005886">
    <property type="term" value="C:plasma membrane"/>
    <property type="evidence" value="ECO:0007669"/>
    <property type="project" value="TreeGrafter"/>
</dbReference>
<protein>
    <recommendedName>
        <fullName evidence="6">SRP54-type proteins GTP-binding domain-containing protein</fullName>
    </recommendedName>
</protein>
<dbReference type="InterPro" id="IPR000897">
    <property type="entry name" value="SRP54_GTPase_dom"/>
</dbReference>
<keyword evidence="2" id="KW-0547">Nucleotide-binding</keyword>
<feature type="non-terminal residue" evidence="7">
    <location>
        <position position="184"/>
    </location>
</feature>
<gene>
    <name evidence="7" type="ORF">METZ01_LOCUS266133</name>
</gene>
<accession>A0A382JNH6</accession>
<evidence type="ECO:0000259" key="6">
    <source>
        <dbReference type="SMART" id="SM00962"/>
    </source>
</evidence>
<dbReference type="SUPFAM" id="SSF52540">
    <property type="entry name" value="P-loop containing nucleoside triphosphate hydrolases"/>
    <property type="match status" value="1"/>
</dbReference>
<evidence type="ECO:0000256" key="2">
    <source>
        <dbReference type="ARBA" id="ARBA00022741"/>
    </source>
</evidence>
<reference evidence="7" key="1">
    <citation type="submission" date="2018-05" db="EMBL/GenBank/DDBJ databases">
        <authorList>
            <person name="Lanie J.A."/>
            <person name="Ng W.-L."/>
            <person name="Kazmierczak K.M."/>
            <person name="Andrzejewski T.M."/>
            <person name="Davidsen T.M."/>
            <person name="Wayne K.J."/>
            <person name="Tettelin H."/>
            <person name="Glass J.I."/>
            <person name="Rusch D."/>
            <person name="Podicherti R."/>
            <person name="Tsui H.-C.T."/>
            <person name="Winkler M.E."/>
        </authorList>
    </citation>
    <scope>NUCLEOTIDE SEQUENCE</scope>
</reference>
<evidence type="ECO:0000313" key="7">
    <source>
        <dbReference type="EMBL" id="SVC13279.1"/>
    </source>
</evidence>
<evidence type="ECO:0000256" key="3">
    <source>
        <dbReference type="ARBA" id="ARBA00023134"/>
    </source>
</evidence>
<dbReference type="GO" id="GO:0006614">
    <property type="term" value="P:SRP-dependent cotranslational protein targeting to membrane"/>
    <property type="evidence" value="ECO:0007669"/>
    <property type="project" value="InterPro"/>
</dbReference>
<organism evidence="7">
    <name type="scientific">marine metagenome</name>
    <dbReference type="NCBI Taxonomy" id="408172"/>
    <lineage>
        <taxon>unclassified sequences</taxon>
        <taxon>metagenomes</taxon>
        <taxon>ecological metagenomes</taxon>
    </lineage>
</organism>
<dbReference type="InterPro" id="IPR027417">
    <property type="entry name" value="P-loop_NTPase"/>
</dbReference>
<sequence length="184" mass="20091">VGKTTTIGKLGKLFKDDGKKIVFGAADTFRAAAIDQLELWSKKIGADFVKSDLGTDPASVGYKTAKFAEENKSDLAFIDTAGRLQNKKNLMEEYKKIFTVLKKINPEYPHETILVLDATTGQHALNQVEEFKKISNLTGLIITKLDTSAKGGILLAICKKFALPIVAIGMGEKESDLHSFDANQ</sequence>
<dbReference type="EMBL" id="UINC01075267">
    <property type="protein sequence ID" value="SVC13279.1"/>
    <property type="molecule type" value="Genomic_DNA"/>
</dbReference>
<dbReference type="SMART" id="SM00962">
    <property type="entry name" value="SRP54"/>
    <property type="match status" value="1"/>
</dbReference>
<evidence type="ECO:0000256" key="4">
    <source>
        <dbReference type="ARBA" id="ARBA00023136"/>
    </source>
</evidence>
<dbReference type="AlphaFoldDB" id="A0A382JNH6"/>
<keyword evidence="4" id="KW-0472">Membrane</keyword>
<feature type="domain" description="SRP54-type proteins GTP-binding" evidence="6">
    <location>
        <begin position="1"/>
        <end position="184"/>
    </location>
</feature>
<dbReference type="GO" id="GO:0003924">
    <property type="term" value="F:GTPase activity"/>
    <property type="evidence" value="ECO:0007669"/>
    <property type="project" value="TreeGrafter"/>
</dbReference>
<dbReference type="PANTHER" id="PTHR43134">
    <property type="entry name" value="SIGNAL RECOGNITION PARTICLE RECEPTOR SUBUNIT ALPHA"/>
    <property type="match status" value="1"/>
</dbReference>
<feature type="non-terminal residue" evidence="7">
    <location>
        <position position="1"/>
    </location>
</feature>
<evidence type="ECO:0000256" key="5">
    <source>
        <dbReference type="ARBA" id="ARBA00029433"/>
    </source>
</evidence>
<dbReference type="GO" id="GO:0005047">
    <property type="term" value="F:signal recognition particle binding"/>
    <property type="evidence" value="ECO:0007669"/>
    <property type="project" value="TreeGrafter"/>
</dbReference>
<dbReference type="GO" id="GO:0005525">
    <property type="term" value="F:GTP binding"/>
    <property type="evidence" value="ECO:0007669"/>
    <property type="project" value="UniProtKB-KW"/>
</dbReference>
<proteinExistence type="inferred from homology"/>
<comment type="subcellular location">
    <subcellularLocation>
        <location evidence="5">Endomembrane system</location>
        <topology evidence="5">Peripheral membrane protein</topology>
        <orientation evidence="5">Cytoplasmic side</orientation>
    </subcellularLocation>
</comment>
<dbReference type="GO" id="GO:0012505">
    <property type="term" value="C:endomembrane system"/>
    <property type="evidence" value="ECO:0007669"/>
    <property type="project" value="UniProtKB-SubCell"/>
</dbReference>
<dbReference type="Gene3D" id="3.40.50.300">
    <property type="entry name" value="P-loop containing nucleotide triphosphate hydrolases"/>
    <property type="match status" value="1"/>
</dbReference>
<evidence type="ECO:0000256" key="1">
    <source>
        <dbReference type="ARBA" id="ARBA00008531"/>
    </source>
</evidence>